<keyword evidence="3" id="KW-0805">Transcription regulation</keyword>
<gene>
    <name evidence="7" type="ORF">SAMN02745220_02565</name>
</gene>
<sequence>MVNDMYEIDRELDVPLYVQIRDNIVAAMSAGRLKPGDRLPSVCSLAKEIGVTQATIRRALQDLVDAGHTECHVGRGTFIRDASAGCEATACTYTGTLEEIDDESGRNSMRGDMREHAARRLRRSVSKALYDIMPLAHKPGIIAMTKGTPDEKMIPEGFLEELCQLTLERGAARYVQATDPIGLADLREEIARRASRDGSKVTPDMVMITNGVMQAITLVAQHYMESRPEVICETPCFQGVSNSFAAMGHWVETVRRDDNGPMVDQLERFSTQANRLLYLCPYAHNPMGTNLSPDRSAYLVEWARKTGSVLIVDEIFRELQFSGEGHPSLIRQLGGEQTIVVNSLSKSIMSGLRIGWIITSPRRIQELAQLKKLMDHSAPTFMQGMAFSLLRSGKFETHTQQMVECYKRRMNTMLKSLQKMMPAGVRWSQPDGGFSILLELPTGYSSVALLFSAIDMGVSFLPGPLFDID</sequence>
<dbReference type="CDD" id="cd00609">
    <property type="entry name" value="AAT_like"/>
    <property type="match status" value="1"/>
</dbReference>
<dbReference type="InterPro" id="IPR036388">
    <property type="entry name" value="WH-like_DNA-bd_sf"/>
</dbReference>
<dbReference type="Gene3D" id="3.90.1150.10">
    <property type="entry name" value="Aspartate Aminotransferase, domain 1"/>
    <property type="match status" value="1"/>
</dbReference>
<dbReference type="PANTHER" id="PTHR46577:SF1">
    <property type="entry name" value="HTH-TYPE TRANSCRIPTIONAL REGULATORY PROTEIN GABR"/>
    <property type="match status" value="1"/>
</dbReference>
<accession>A0A1M7Y8J5</accession>
<dbReference type="CDD" id="cd07377">
    <property type="entry name" value="WHTH_GntR"/>
    <property type="match status" value="1"/>
</dbReference>
<dbReference type="InterPro" id="IPR004839">
    <property type="entry name" value="Aminotransferase_I/II_large"/>
</dbReference>
<evidence type="ECO:0000313" key="8">
    <source>
        <dbReference type="Proteomes" id="UP000184603"/>
    </source>
</evidence>
<dbReference type="SMART" id="SM00345">
    <property type="entry name" value="HTH_GNTR"/>
    <property type="match status" value="1"/>
</dbReference>
<keyword evidence="8" id="KW-1185">Reference proteome</keyword>
<evidence type="ECO:0000256" key="3">
    <source>
        <dbReference type="ARBA" id="ARBA00023015"/>
    </source>
</evidence>
<dbReference type="SUPFAM" id="SSF46785">
    <property type="entry name" value="Winged helix' DNA-binding domain"/>
    <property type="match status" value="1"/>
</dbReference>
<dbReference type="STRING" id="1121416.SAMN02745220_02565"/>
<dbReference type="InterPro" id="IPR015421">
    <property type="entry name" value="PyrdxlP-dep_Trfase_major"/>
</dbReference>
<dbReference type="SUPFAM" id="SSF53383">
    <property type="entry name" value="PLP-dependent transferases"/>
    <property type="match status" value="1"/>
</dbReference>
<evidence type="ECO:0000256" key="1">
    <source>
        <dbReference type="ARBA" id="ARBA00005384"/>
    </source>
</evidence>
<proteinExistence type="inferred from homology"/>
<evidence type="ECO:0000256" key="2">
    <source>
        <dbReference type="ARBA" id="ARBA00022898"/>
    </source>
</evidence>
<dbReference type="InterPro" id="IPR051446">
    <property type="entry name" value="HTH_trans_reg/aminotransferase"/>
</dbReference>
<dbReference type="Proteomes" id="UP000184603">
    <property type="component" value="Unassembled WGS sequence"/>
</dbReference>
<evidence type="ECO:0000256" key="5">
    <source>
        <dbReference type="ARBA" id="ARBA00023163"/>
    </source>
</evidence>
<dbReference type="EMBL" id="FRFE01000011">
    <property type="protein sequence ID" value="SHO48964.1"/>
    <property type="molecule type" value="Genomic_DNA"/>
</dbReference>
<dbReference type="InterPro" id="IPR015424">
    <property type="entry name" value="PyrdxlP-dep_Trfase"/>
</dbReference>
<evidence type="ECO:0000259" key="6">
    <source>
        <dbReference type="PROSITE" id="PS50949"/>
    </source>
</evidence>
<dbReference type="GO" id="GO:0030170">
    <property type="term" value="F:pyridoxal phosphate binding"/>
    <property type="evidence" value="ECO:0007669"/>
    <property type="project" value="InterPro"/>
</dbReference>
<dbReference type="InterPro" id="IPR015422">
    <property type="entry name" value="PyrdxlP-dep_Trfase_small"/>
</dbReference>
<dbReference type="Pfam" id="PF00392">
    <property type="entry name" value="GntR"/>
    <property type="match status" value="1"/>
</dbReference>
<dbReference type="GO" id="GO:0003677">
    <property type="term" value="F:DNA binding"/>
    <property type="evidence" value="ECO:0007669"/>
    <property type="project" value="UniProtKB-KW"/>
</dbReference>
<keyword evidence="2" id="KW-0663">Pyridoxal phosphate</keyword>
<dbReference type="PROSITE" id="PS50949">
    <property type="entry name" value="HTH_GNTR"/>
    <property type="match status" value="1"/>
</dbReference>
<dbReference type="GO" id="GO:0008483">
    <property type="term" value="F:transaminase activity"/>
    <property type="evidence" value="ECO:0007669"/>
    <property type="project" value="UniProtKB-KW"/>
</dbReference>
<dbReference type="InterPro" id="IPR000524">
    <property type="entry name" value="Tscrpt_reg_HTH_GntR"/>
</dbReference>
<keyword evidence="4 7" id="KW-0238">DNA-binding</keyword>
<keyword evidence="7" id="KW-0032">Aminotransferase</keyword>
<evidence type="ECO:0000313" key="7">
    <source>
        <dbReference type="EMBL" id="SHO48964.1"/>
    </source>
</evidence>
<dbReference type="PANTHER" id="PTHR46577">
    <property type="entry name" value="HTH-TYPE TRANSCRIPTIONAL REGULATORY PROTEIN GABR"/>
    <property type="match status" value="1"/>
</dbReference>
<keyword evidence="7" id="KW-0808">Transferase</keyword>
<name>A0A1M7Y8J5_9BACT</name>
<reference evidence="7 8" key="1">
    <citation type="submission" date="2016-12" db="EMBL/GenBank/DDBJ databases">
        <authorList>
            <person name="Song W.-J."/>
            <person name="Kurnit D.M."/>
        </authorList>
    </citation>
    <scope>NUCLEOTIDE SEQUENCE [LARGE SCALE GENOMIC DNA]</scope>
    <source>
        <strain evidence="7 8">DSM 18488</strain>
    </source>
</reference>
<organism evidence="7 8">
    <name type="scientific">Desulfopila aestuarii DSM 18488</name>
    <dbReference type="NCBI Taxonomy" id="1121416"/>
    <lineage>
        <taxon>Bacteria</taxon>
        <taxon>Pseudomonadati</taxon>
        <taxon>Thermodesulfobacteriota</taxon>
        <taxon>Desulfobulbia</taxon>
        <taxon>Desulfobulbales</taxon>
        <taxon>Desulfocapsaceae</taxon>
        <taxon>Desulfopila</taxon>
    </lineage>
</organism>
<keyword evidence="5" id="KW-0804">Transcription</keyword>
<dbReference type="AlphaFoldDB" id="A0A1M7Y8J5"/>
<dbReference type="GO" id="GO:0003700">
    <property type="term" value="F:DNA-binding transcription factor activity"/>
    <property type="evidence" value="ECO:0007669"/>
    <property type="project" value="InterPro"/>
</dbReference>
<protein>
    <submittedName>
        <fullName evidence="7">DNA-binding transcriptional regulator, MocR family, contains an aminotransferase domain</fullName>
    </submittedName>
</protein>
<dbReference type="Gene3D" id="3.40.640.10">
    <property type="entry name" value="Type I PLP-dependent aspartate aminotransferase-like (Major domain)"/>
    <property type="match status" value="1"/>
</dbReference>
<evidence type="ECO:0000256" key="4">
    <source>
        <dbReference type="ARBA" id="ARBA00023125"/>
    </source>
</evidence>
<feature type="domain" description="HTH gntR-type" evidence="6">
    <location>
        <begin position="14"/>
        <end position="82"/>
    </location>
</feature>
<dbReference type="Gene3D" id="1.10.10.10">
    <property type="entry name" value="Winged helix-like DNA-binding domain superfamily/Winged helix DNA-binding domain"/>
    <property type="match status" value="1"/>
</dbReference>
<dbReference type="Pfam" id="PF00155">
    <property type="entry name" value="Aminotran_1_2"/>
    <property type="match status" value="1"/>
</dbReference>
<dbReference type="InterPro" id="IPR036390">
    <property type="entry name" value="WH_DNA-bd_sf"/>
</dbReference>
<comment type="similarity">
    <text evidence="1">In the C-terminal section; belongs to the class-I pyridoxal-phosphate-dependent aminotransferase family.</text>
</comment>